<gene>
    <name evidence="4" type="ORF">GHT06_000232</name>
    <name evidence="3" type="ORF">GHT06_005560</name>
</gene>
<evidence type="ECO:0000256" key="1">
    <source>
        <dbReference type="SAM" id="MobiDB-lite"/>
    </source>
</evidence>
<name>A0AAD5KFV7_9CRUS</name>
<evidence type="ECO:0000259" key="2">
    <source>
        <dbReference type="Pfam" id="PF01336"/>
    </source>
</evidence>
<dbReference type="Gene3D" id="2.40.50.140">
    <property type="entry name" value="Nucleic acid-binding proteins"/>
    <property type="match status" value="2"/>
</dbReference>
<reference evidence="3" key="1">
    <citation type="submission" date="2022-05" db="EMBL/GenBank/DDBJ databases">
        <title>A multi-omics perspective on studying reproductive biology in Daphnia sinensis.</title>
        <authorList>
            <person name="Jia J."/>
        </authorList>
    </citation>
    <scope>NUCLEOTIDE SEQUENCE</scope>
    <source>
        <strain evidence="3">WSL</strain>
    </source>
</reference>
<sequence length="277" mass="30714">MIRSDDSDSDSPLCVSTLPSSNGAPPETKRNIYLPLSRLSPMVKERWMLKVQVIRKSREIPISKGSSCMFYMVIQDESGMTTAKAFGKEAEKYFTSLEIGKFFEISHARVVASNSGRNTLLVHPWEIIFTSYTQVTVLEEKTICSVVKFPIIPLGQICRLAEKSVVDVVGYIDKVVGPTALKDGSLRKKEIFIFDASLSKGQNAIVTLWNDDMCLVDGLDVTRHYYKVCILDGRTNLFSQIPSISISAGSVINIAKVEIDSDDAAIITAWKTDGKMD</sequence>
<dbReference type="SUPFAM" id="SSF50249">
    <property type="entry name" value="Nucleic acid-binding proteins"/>
    <property type="match status" value="2"/>
</dbReference>
<dbReference type="InterPro" id="IPR004365">
    <property type="entry name" value="NA-bd_OB_tRNA"/>
</dbReference>
<dbReference type="AlphaFoldDB" id="A0AAD5KFV7"/>
<comment type="caution">
    <text evidence="3">The sequence shown here is derived from an EMBL/GenBank/DDBJ whole genome shotgun (WGS) entry which is preliminary data.</text>
</comment>
<evidence type="ECO:0000313" key="5">
    <source>
        <dbReference type="Proteomes" id="UP000820818"/>
    </source>
</evidence>
<feature type="domain" description="OB" evidence="2">
    <location>
        <begin position="53"/>
        <end position="127"/>
    </location>
</feature>
<protein>
    <recommendedName>
        <fullName evidence="2">OB domain-containing protein</fullName>
    </recommendedName>
</protein>
<dbReference type="InterPro" id="IPR012340">
    <property type="entry name" value="NA-bd_OB-fold"/>
</dbReference>
<dbReference type="Proteomes" id="UP000820818">
    <property type="component" value="Unassembled WGS sequence"/>
</dbReference>
<proteinExistence type="predicted"/>
<evidence type="ECO:0000313" key="3">
    <source>
        <dbReference type="EMBL" id="KAI9551004.1"/>
    </source>
</evidence>
<organism evidence="3 5">
    <name type="scientific">Daphnia sinensis</name>
    <dbReference type="NCBI Taxonomy" id="1820382"/>
    <lineage>
        <taxon>Eukaryota</taxon>
        <taxon>Metazoa</taxon>
        <taxon>Ecdysozoa</taxon>
        <taxon>Arthropoda</taxon>
        <taxon>Crustacea</taxon>
        <taxon>Branchiopoda</taxon>
        <taxon>Diplostraca</taxon>
        <taxon>Cladocera</taxon>
        <taxon>Anomopoda</taxon>
        <taxon>Daphniidae</taxon>
        <taxon>Daphnia</taxon>
        <taxon>Daphnia similis group</taxon>
    </lineage>
</organism>
<feature type="region of interest" description="Disordered" evidence="1">
    <location>
        <begin position="1"/>
        <end position="26"/>
    </location>
</feature>
<evidence type="ECO:0000313" key="4">
    <source>
        <dbReference type="EMBL" id="KAI9551061.1"/>
    </source>
</evidence>
<accession>A0AAD5KFV7</accession>
<dbReference type="GO" id="GO:0003676">
    <property type="term" value="F:nucleic acid binding"/>
    <property type="evidence" value="ECO:0007669"/>
    <property type="project" value="InterPro"/>
</dbReference>
<dbReference type="Pfam" id="PF01336">
    <property type="entry name" value="tRNA_anti-codon"/>
    <property type="match status" value="1"/>
</dbReference>
<keyword evidence="5" id="KW-1185">Reference proteome</keyword>
<dbReference type="EMBL" id="WJBH02000064">
    <property type="protein sequence ID" value="KAI9551004.1"/>
    <property type="molecule type" value="Genomic_DNA"/>
</dbReference>
<dbReference type="EMBL" id="WJBH02000051">
    <property type="protein sequence ID" value="KAI9551061.1"/>
    <property type="molecule type" value="Genomic_DNA"/>
</dbReference>